<keyword evidence="1" id="KW-0472">Membrane</keyword>
<reference evidence="2 3" key="1">
    <citation type="submission" date="2023-07" db="EMBL/GenBank/DDBJ databases">
        <title>Genomic Encyclopedia of Type Strains, Phase IV (KMG-IV): sequencing the most valuable type-strain genomes for metagenomic binning, comparative biology and taxonomic classification.</title>
        <authorList>
            <person name="Goeker M."/>
        </authorList>
    </citation>
    <scope>NUCLEOTIDE SEQUENCE [LARGE SCALE GENOMIC DNA]</scope>
    <source>
        <strain evidence="2 3">DSM 9768</strain>
    </source>
</reference>
<feature type="transmembrane region" description="Helical" evidence="1">
    <location>
        <begin position="118"/>
        <end position="138"/>
    </location>
</feature>
<keyword evidence="1" id="KW-0812">Transmembrane</keyword>
<feature type="transmembrane region" description="Helical" evidence="1">
    <location>
        <begin position="42"/>
        <end position="61"/>
    </location>
</feature>
<name>A0ABT9ZV50_9BACI</name>
<comment type="caution">
    <text evidence="2">The sequence shown here is derived from an EMBL/GenBank/DDBJ whole genome shotgun (WGS) entry which is preliminary data.</text>
</comment>
<feature type="transmembrane region" description="Helical" evidence="1">
    <location>
        <begin position="144"/>
        <end position="165"/>
    </location>
</feature>
<feature type="transmembrane region" description="Helical" evidence="1">
    <location>
        <begin position="18"/>
        <end position="36"/>
    </location>
</feature>
<feature type="transmembrane region" description="Helical" evidence="1">
    <location>
        <begin position="194"/>
        <end position="227"/>
    </location>
</feature>
<feature type="transmembrane region" description="Helical" evidence="1">
    <location>
        <begin position="265"/>
        <end position="289"/>
    </location>
</feature>
<sequence>MSVFYNGKLFLKRLCQGIVEIIVFLPVILALAIYFIPSSLHFVWFLSLPLFFIVGIVFGVILRGKRKWIHTILFVFLSFFYAFEIIDSTIGAIIVSLVVGYLFLYRGLLFVENTWANVFPVTFFWAGLLIYFFSYFFYLNNEALSPYLSVITWAGVLSIVITLFVTNSRHLADATLSGEDNPHVNRTLKWQNRFFLIITIVVVFFIVNFNLIQGAFYNIVGTILYWVSWFFNLFNSEDPPVNGSVTPDFSMEMGEESETSVLGEIIGQIFMVIGYIAVIVFGFIFLYFLMKKLWFVFMHISNWIIKFLNGMVGGLNNIQEKSHYVDEKESVINWEEWRKNSGERVRNWLSSFKGGPRWEELNNNRDKIRFLYRHFMFQRVKEGFEMRSSRTPLENIDKIKEKYDINAEESDLDQLGEAYIKARYSEKEMSDEEVKKLKVFLSKDKK</sequence>
<gene>
    <name evidence="2" type="ORF">J2S74_002505</name>
</gene>
<evidence type="ECO:0000313" key="3">
    <source>
        <dbReference type="Proteomes" id="UP001230005"/>
    </source>
</evidence>
<feature type="transmembrane region" description="Helical" evidence="1">
    <location>
        <begin position="92"/>
        <end position="111"/>
    </location>
</feature>
<keyword evidence="1" id="KW-1133">Transmembrane helix</keyword>
<organism evidence="2 3">
    <name type="scientific">Evansella vedderi</name>
    <dbReference type="NCBI Taxonomy" id="38282"/>
    <lineage>
        <taxon>Bacteria</taxon>
        <taxon>Bacillati</taxon>
        <taxon>Bacillota</taxon>
        <taxon>Bacilli</taxon>
        <taxon>Bacillales</taxon>
        <taxon>Bacillaceae</taxon>
        <taxon>Evansella</taxon>
    </lineage>
</organism>
<accession>A0ABT9ZV50</accession>
<evidence type="ECO:0008006" key="4">
    <source>
        <dbReference type="Google" id="ProtNLM"/>
    </source>
</evidence>
<dbReference type="EMBL" id="JAUSUG010000009">
    <property type="protein sequence ID" value="MDQ0255123.1"/>
    <property type="molecule type" value="Genomic_DNA"/>
</dbReference>
<dbReference type="RefSeq" id="WP_307326034.1">
    <property type="nucleotide sequence ID" value="NZ_JAUSUG010000009.1"/>
</dbReference>
<dbReference type="Proteomes" id="UP001230005">
    <property type="component" value="Unassembled WGS sequence"/>
</dbReference>
<keyword evidence="3" id="KW-1185">Reference proteome</keyword>
<protein>
    <recommendedName>
        <fullName evidence="4">DUF4129 domain-containing protein</fullName>
    </recommendedName>
</protein>
<evidence type="ECO:0000256" key="1">
    <source>
        <dbReference type="SAM" id="Phobius"/>
    </source>
</evidence>
<feature type="transmembrane region" description="Helical" evidence="1">
    <location>
        <begin position="68"/>
        <end position="86"/>
    </location>
</feature>
<proteinExistence type="predicted"/>
<evidence type="ECO:0000313" key="2">
    <source>
        <dbReference type="EMBL" id="MDQ0255123.1"/>
    </source>
</evidence>